<dbReference type="EMBL" id="LR216287">
    <property type="protein sequence ID" value="VFJ14314.1"/>
    <property type="molecule type" value="Genomic_DNA"/>
</dbReference>
<dbReference type="KEGG" id="nfn:NFRAN_1992"/>
<dbReference type="Proteomes" id="UP000294299">
    <property type="component" value="Chromosome NFRAN"/>
</dbReference>
<sequence>MDKISTSEDDNGALHNVESFVLDKLLSYNALDDGSSISIGKLMDSVDPDMYPLFDQAIEDLVSQSLIHSSDGENFQISHKGINELENRRKEAIAL</sequence>
<evidence type="ECO:0000313" key="2">
    <source>
        <dbReference type="Proteomes" id="UP000294299"/>
    </source>
</evidence>
<gene>
    <name evidence="1" type="ORF">NFRAN_1992</name>
</gene>
<dbReference type="AlphaFoldDB" id="A0A484IC02"/>
<name>A0A484IC02_9ARCH</name>
<protein>
    <recommendedName>
        <fullName evidence="3">ArnR1-like winged helix-turn-helix domain-containing protein</fullName>
    </recommendedName>
</protein>
<accession>A0A484IC02</accession>
<evidence type="ECO:0000313" key="1">
    <source>
        <dbReference type="EMBL" id="VFJ14314.1"/>
    </source>
</evidence>
<organism evidence="1 2">
    <name type="scientific">Candidatus Nitrosocosmicus franklandianus</name>
    <dbReference type="NCBI Taxonomy" id="1798806"/>
    <lineage>
        <taxon>Archaea</taxon>
        <taxon>Nitrososphaerota</taxon>
        <taxon>Nitrososphaeria</taxon>
        <taxon>Nitrososphaerales</taxon>
        <taxon>Nitrososphaeraceae</taxon>
        <taxon>Candidatus Nitrosocosmicus</taxon>
    </lineage>
</organism>
<evidence type="ECO:0008006" key="3">
    <source>
        <dbReference type="Google" id="ProtNLM"/>
    </source>
</evidence>
<keyword evidence="2" id="KW-1185">Reference proteome</keyword>
<reference evidence="1 2" key="1">
    <citation type="submission" date="2019-02" db="EMBL/GenBank/DDBJ databases">
        <authorList>
            <person name="Lehtovirta-Morley E L."/>
        </authorList>
    </citation>
    <scope>NUCLEOTIDE SEQUENCE [LARGE SCALE GENOMIC DNA]</scope>
    <source>
        <strain evidence="1">NFRAN1</strain>
    </source>
</reference>
<dbReference type="GeneID" id="39421286"/>
<dbReference type="RefSeq" id="WP_134484561.1">
    <property type="nucleotide sequence ID" value="NZ_LR216287.1"/>
</dbReference>
<dbReference type="OrthoDB" id="11875at2157"/>
<proteinExistence type="predicted"/>